<gene>
    <name evidence="2" type="ORF">SAMN02745691_02058</name>
</gene>
<name>A0A1M6JSN2_9FIRM</name>
<dbReference type="InterPro" id="IPR012505">
    <property type="entry name" value="YbbR"/>
</dbReference>
<protein>
    <submittedName>
        <fullName evidence="2">YbbR domain-containing protein</fullName>
    </submittedName>
</protein>
<reference evidence="2 3" key="1">
    <citation type="submission" date="2016-11" db="EMBL/GenBank/DDBJ databases">
        <authorList>
            <person name="Jaros S."/>
            <person name="Januszkiewicz K."/>
            <person name="Wedrychowicz H."/>
        </authorList>
    </citation>
    <scope>NUCLEOTIDE SEQUENCE [LARGE SCALE GENOMIC DNA]</scope>
    <source>
        <strain evidence="2 3">DSM 15970</strain>
    </source>
</reference>
<dbReference type="InterPro" id="IPR053154">
    <property type="entry name" value="c-di-AMP_regulator"/>
</dbReference>
<dbReference type="RefSeq" id="WP_073994321.1">
    <property type="nucleotide sequence ID" value="NZ_FQYT01000023.1"/>
</dbReference>
<dbReference type="Pfam" id="PF07949">
    <property type="entry name" value="YbbR"/>
    <property type="match status" value="3"/>
</dbReference>
<sequence length="414" mass="44314">MRKLLTNNIGIKLLSIVFAVILWLVVVNIDDPSVTKTITGIPITILNEDSITAHDYVYTVTSGETATVRVKGPRSILDNLDKTDFTATADFSEMSITNSVYATVELTDENAKYSSKIEFLRNSSVMSIQLESIQTKEMNVTVTYSGNPEEGFAVGTQELSVPSVVVSAPESILKTISSVEINIDTTGKNAEFTTYEEPVLKTADGVTIDYSDNVTISSSRISAKVIMHRIKEVPLVFQTVGTPAEGYAFLELDYEPTSVSVHGLQESLDGLASLVISGTPINIEGARENVTVQIDISQYLPAGVMLQDENQKMINVTAVIQGPVSQIFTLDPSAITLQNTPAGYTAKITTSSIQASLQGTATTLDQLSKSGLTGYLDLSAAKAGANEVNLKLNLPAGVTMEKAVDITVELTQGG</sequence>
<dbReference type="STRING" id="1122934.SAMN02745691_02058"/>
<evidence type="ECO:0000256" key="1">
    <source>
        <dbReference type="SAM" id="Phobius"/>
    </source>
</evidence>
<keyword evidence="3" id="KW-1185">Reference proteome</keyword>
<dbReference type="EMBL" id="FQYT01000023">
    <property type="protein sequence ID" value="SHJ49737.1"/>
    <property type="molecule type" value="Genomic_DNA"/>
</dbReference>
<dbReference type="OrthoDB" id="2111604at2"/>
<evidence type="ECO:0000313" key="3">
    <source>
        <dbReference type="Proteomes" id="UP000184342"/>
    </source>
</evidence>
<keyword evidence="1" id="KW-0472">Membrane</keyword>
<dbReference type="Proteomes" id="UP000184342">
    <property type="component" value="Unassembled WGS sequence"/>
</dbReference>
<dbReference type="Gene3D" id="2.170.120.40">
    <property type="entry name" value="YbbR-like domain"/>
    <property type="match status" value="2"/>
</dbReference>
<evidence type="ECO:0000313" key="2">
    <source>
        <dbReference type="EMBL" id="SHJ49737.1"/>
    </source>
</evidence>
<accession>A0A1M6JSN2</accession>
<dbReference type="PANTHER" id="PTHR37804">
    <property type="entry name" value="CDAA REGULATORY PROTEIN CDAR"/>
    <property type="match status" value="1"/>
</dbReference>
<keyword evidence="1" id="KW-1133">Transmembrane helix</keyword>
<dbReference type="Gene3D" id="2.170.120.30">
    <property type="match status" value="2"/>
</dbReference>
<feature type="transmembrane region" description="Helical" evidence="1">
    <location>
        <begin position="9"/>
        <end position="29"/>
    </location>
</feature>
<keyword evidence="1" id="KW-0812">Transmembrane</keyword>
<dbReference type="PANTHER" id="PTHR37804:SF1">
    <property type="entry name" value="CDAA REGULATORY PROTEIN CDAR"/>
    <property type="match status" value="1"/>
</dbReference>
<organism evidence="2 3">
    <name type="scientific">Parasporobacterium paucivorans DSM 15970</name>
    <dbReference type="NCBI Taxonomy" id="1122934"/>
    <lineage>
        <taxon>Bacteria</taxon>
        <taxon>Bacillati</taxon>
        <taxon>Bacillota</taxon>
        <taxon>Clostridia</taxon>
        <taxon>Lachnospirales</taxon>
        <taxon>Lachnospiraceae</taxon>
        <taxon>Parasporobacterium</taxon>
    </lineage>
</organism>
<dbReference type="AlphaFoldDB" id="A0A1M6JSN2"/>
<proteinExistence type="predicted"/>